<proteinExistence type="inferred from homology"/>
<feature type="domain" description="Multidrug resistance protein MdtA-like barrel-sandwich hybrid" evidence="4">
    <location>
        <begin position="44"/>
        <end position="224"/>
    </location>
</feature>
<comment type="similarity">
    <text evidence="2">Belongs to the membrane fusion protein (MFP) (TC 8.A.1) family.</text>
</comment>
<reference evidence="6" key="1">
    <citation type="journal article" date="2017" name="Genome Announc.">
        <title>Complete Genome Sequence of Vibrio sp. Strain 2521-89, a Close Relative of Vibrio cholerae Isolated from Lake Water in New Mexico, USA.</title>
        <authorList>
            <person name="Liang K."/>
            <person name="Orata F.D."/>
            <person name="Winkjer N.S."/>
            <person name="Rowe L.A."/>
            <person name="Tarr C.L."/>
            <person name="Boucher Y."/>
        </authorList>
    </citation>
    <scope>NUCLEOTIDE SEQUENCE [LARGE SCALE GENOMIC DNA]</scope>
    <source>
        <strain evidence="6">2521-89</strain>
    </source>
</reference>
<dbReference type="RefSeq" id="WP_089070485.1">
    <property type="nucleotide sequence ID" value="NZ_CAWNWD010000078.1"/>
</dbReference>
<organism evidence="5 6">
    <name type="scientific">Vibrio tarriae</name>
    <dbReference type="NCBI Taxonomy" id="2014742"/>
    <lineage>
        <taxon>Bacteria</taxon>
        <taxon>Pseudomonadati</taxon>
        <taxon>Pseudomonadota</taxon>
        <taxon>Gammaproteobacteria</taxon>
        <taxon>Vibrionales</taxon>
        <taxon>Vibrionaceae</taxon>
        <taxon>Vibrio</taxon>
    </lineage>
</organism>
<name>A0AAU8WDC3_9VIBR</name>
<gene>
    <name evidence="5" type="ORF">CEQ48_05120</name>
</gene>
<dbReference type="PANTHER" id="PTHR30367:SF6">
    <property type="entry name" value="SECRETION PROTEIN-RELATED"/>
    <property type="match status" value="1"/>
</dbReference>
<dbReference type="Pfam" id="PF25917">
    <property type="entry name" value="BSH_RND"/>
    <property type="match status" value="1"/>
</dbReference>
<protein>
    <submittedName>
        <fullName evidence="5">Multidrug transporter</fullName>
    </submittedName>
</protein>
<dbReference type="InterPro" id="IPR058624">
    <property type="entry name" value="MdtA-like_HH"/>
</dbReference>
<evidence type="ECO:0000256" key="1">
    <source>
        <dbReference type="ARBA" id="ARBA00004167"/>
    </source>
</evidence>
<comment type="subcellular location">
    <subcellularLocation>
        <location evidence="1">Membrane</location>
        <topology evidence="1">Single-pass membrane protein</topology>
    </subcellularLocation>
</comment>
<evidence type="ECO:0000259" key="4">
    <source>
        <dbReference type="Pfam" id="PF25917"/>
    </source>
</evidence>
<dbReference type="InterPro" id="IPR050393">
    <property type="entry name" value="MFP_Efflux_Pump"/>
</dbReference>
<dbReference type="Proteomes" id="UP000198371">
    <property type="component" value="Chromosome 2"/>
</dbReference>
<evidence type="ECO:0000259" key="3">
    <source>
        <dbReference type="Pfam" id="PF25876"/>
    </source>
</evidence>
<dbReference type="AlphaFoldDB" id="A0AAU8WDC3"/>
<dbReference type="KEGG" id="vti:CEQ48_05120"/>
<accession>A0AAU8WDC3</accession>
<dbReference type="PANTHER" id="PTHR30367">
    <property type="entry name" value="P-HYDROXYBENZOIC ACID EFFLUX PUMP SUBUNIT AAEA-RELATED"/>
    <property type="match status" value="1"/>
</dbReference>
<dbReference type="Pfam" id="PF25876">
    <property type="entry name" value="HH_MFP_RND"/>
    <property type="match status" value="1"/>
</dbReference>
<sequence length="354" mass="39703">MTAEYKFRLWMRTLIVLFIVLFFYIIFADQHAPMTTEGRVQGYVVQIAPEVSGKVTRVLLHNNQHVQQGEVLFTIDERKYRIALEQAKLSLQSALEKEATLYSQREAALANIARTQATYDNAHNEYLRLQKLSTQKVISRSTLDNAFAQNQVAHANLKAEQQSLKVIEAQLGEGEGQSTAVRVAQNGIEKAQLDLSNTQVLAPNDGVVTNLQLEVGSMANANQPMLSFIPTGSLWVTGDFREKSVAKVDTSYKAMVAFDAYPGQVFDFSLSSRDYGVAAAQQTPNGSLTSVEINNRWVRDAQRTRVNLASNAALPKALFVGSRATIVLYPQEGMFWRWMATWQIKIVSLFHYLY</sequence>
<dbReference type="EMBL" id="CP022352">
    <property type="protein sequence ID" value="ASK54157.1"/>
    <property type="molecule type" value="Genomic_DNA"/>
</dbReference>
<dbReference type="InterPro" id="IPR058625">
    <property type="entry name" value="MdtA-like_BSH"/>
</dbReference>
<evidence type="ECO:0000313" key="5">
    <source>
        <dbReference type="EMBL" id="ASK54157.1"/>
    </source>
</evidence>
<dbReference type="Gene3D" id="2.40.30.170">
    <property type="match status" value="1"/>
</dbReference>
<keyword evidence="6" id="KW-1185">Reference proteome</keyword>
<evidence type="ECO:0000313" key="6">
    <source>
        <dbReference type="Proteomes" id="UP000198371"/>
    </source>
</evidence>
<dbReference type="GeneID" id="88786096"/>
<feature type="domain" description="Multidrug resistance protein MdtA-like alpha-helical hairpin" evidence="3">
    <location>
        <begin position="107"/>
        <end position="171"/>
    </location>
</feature>
<reference evidence="5 6" key="2">
    <citation type="submission" date="2017-06" db="EMBL/GenBank/DDBJ databases">
        <title>Complete genome sequence of Vibrio sp. 2521-89, a close relative of Vibrio cholerae isolated from lake water in New Mexico, USA.</title>
        <authorList>
            <person name="Liang K."/>
            <person name="Orata F.D."/>
            <person name="Winkjer N.S."/>
            <person name="Tarr C.L."/>
            <person name="Boucher Y."/>
        </authorList>
    </citation>
    <scope>NUCLEOTIDE SEQUENCE [LARGE SCALE GENOMIC DNA]</scope>
    <source>
        <strain evidence="5 6">2521-89</strain>
    </source>
</reference>
<dbReference type="SUPFAM" id="SSF111369">
    <property type="entry name" value="HlyD-like secretion proteins"/>
    <property type="match status" value="3"/>
</dbReference>
<evidence type="ECO:0000256" key="2">
    <source>
        <dbReference type="ARBA" id="ARBA00009477"/>
    </source>
</evidence>
<dbReference type="Gene3D" id="2.40.50.100">
    <property type="match status" value="1"/>
</dbReference>